<sequence>MLRRGYIIRGALLVALTLWFIGVSPTGYYLSLAGTAYAQLEVVDPEPEDPEPIISASVAASDDQAISDRISGIFAEIDEFNAIDISVEAGVVNLTGPIKNQDDAARAESIAQRVSGVVTVDTDFERDLSVDGNVEPVVSDLSESLNKFISALPLIGIALTLALAIGTFGHLLASIKAFWTKITPNIFLAELLATSIRVLFIGLGIFIALDILNATAVLGAVLGGAGVIGLAIGFALRDTVDNYVSSIMLSVRQPFRANDHVLIGDREGRVVRLSSRATILMTLDGNHLRIPNATVFKAEILNYSRNPQRRFTFQLGVDADDDPAAAVDTGLEAINTQTFILDDPAATAEIQEVGDSNILIVFHGWVDQRETDFKKARGAAIRAAKNALEAEGFALPEPIYRLRFDGAPPMNLQAGSDKSTDDSSTVSEKQASLAEQEFDVSPETHVERLVGDERAEHGEADLLDSKQPVE</sequence>
<keyword evidence="4 6" id="KW-1133">Transmembrane helix</keyword>
<comment type="caution">
    <text evidence="6">Lacks conserved residue(s) required for the propagation of feature annotation.</text>
</comment>
<feature type="domain" description="BON" evidence="8">
    <location>
        <begin position="62"/>
        <end position="132"/>
    </location>
</feature>
<feature type="transmembrane region" description="Helical" evidence="6">
    <location>
        <begin position="215"/>
        <end position="236"/>
    </location>
</feature>
<evidence type="ECO:0000256" key="5">
    <source>
        <dbReference type="ARBA" id="ARBA00023136"/>
    </source>
</evidence>
<dbReference type="InterPro" id="IPR010920">
    <property type="entry name" value="LSM_dom_sf"/>
</dbReference>
<dbReference type="InterPro" id="IPR007055">
    <property type="entry name" value="BON_dom"/>
</dbReference>
<dbReference type="EMBL" id="CP071794">
    <property type="protein sequence ID" value="QTD57380.1"/>
    <property type="molecule type" value="Genomic_DNA"/>
</dbReference>
<dbReference type="Gene3D" id="3.30.1340.30">
    <property type="match status" value="1"/>
</dbReference>
<comment type="subunit">
    <text evidence="6">Homoheptamer.</text>
</comment>
<dbReference type="Gene3D" id="2.30.30.60">
    <property type="match status" value="1"/>
</dbReference>
<evidence type="ECO:0000313" key="9">
    <source>
        <dbReference type="EMBL" id="QTD57380.1"/>
    </source>
</evidence>
<dbReference type="SUPFAM" id="SSF82689">
    <property type="entry name" value="Mechanosensitive channel protein MscS (YggB), C-terminal domain"/>
    <property type="match status" value="1"/>
</dbReference>
<name>A0ABX7T8Y3_9SPHN</name>
<feature type="transmembrane region" description="Helical" evidence="6">
    <location>
        <begin position="148"/>
        <end position="173"/>
    </location>
</feature>
<dbReference type="RefSeq" id="WP_207989793.1">
    <property type="nucleotide sequence ID" value="NZ_CP071794.1"/>
</dbReference>
<comment type="similarity">
    <text evidence="6">Belongs to the MscS (TC 1.A.23) family.</text>
</comment>
<feature type="compositionally biased region" description="Basic and acidic residues" evidence="7">
    <location>
        <begin position="442"/>
        <end position="470"/>
    </location>
</feature>
<dbReference type="PANTHER" id="PTHR30221:SF1">
    <property type="entry name" value="SMALL-CONDUCTANCE MECHANOSENSITIVE CHANNEL"/>
    <property type="match status" value="1"/>
</dbReference>
<evidence type="ECO:0000256" key="6">
    <source>
        <dbReference type="RuleBase" id="RU369025"/>
    </source>
</evidence>
<evidence type="ECO:0000259" key="8">
    <source>
        <dbReference type="PROSITE" id="PS50914"/>
    </source>
</evidence>
<keyword evidence="6" id="KW-0997">Cell inner membrane</keyword>
<dbReference type="Pfam" id="PF04972">
    <property type="entry name" value="BON"/>
    <property type="match status" value="1"/>
</dbReference>
<dbReference type="SUPFAM" id="SSF50182">
    <property type="entry name" value="Sm-like ribonucleoproteins"/>
    <property type="match status" value="1"/>
</dbReference>
<accession>A0ABX7T8Y3</accession>
<keyword evidence="5 6" id="KW-0472">Membrane</keyword>
<dbReference type="PANTHER" id="PTHR30221">
    <property type="entry name" value="SMALL-CONDUCTANCE MECHANOSENSITIVE CHANNEL"/>
    <property type="match status" value="1"/>
</dbReference>
<evidence type="ECO:0000256" key="7">
    <source>
        <dbReference type="SAM" id="MobiDB-lite"/>
    </source>
</evidence>
<keyword evidence="10" id="KW-1185">Reference proteome</keyword>
<dbReference type="Gene3D" id="1.10.287.1260">
    <property type="match status" value="1"/>
</dbReference>
<evidence type="ECO:0000256" key="2">
    <source>
        <dbReference type="ARBA" id="ARBA00022475"/>
    </source>
</evidence>
<dbReference type="Pfam" id="PF00924">
    <property type="entry name" value="MS_channel_2nd"/>
    <property type="match status" value="1"/>
</dbReference>
<protein>
    <recommendedName>
        <fullName evidence="6">Small-conductance mechanosensitive channel</fullName>
    </recommendedName>
</protein>
<comment type="function">
    <text evidence="6">Mechanosensitive channel that participates in the regulation of osmotic pressure changes within the cell, opening in response to stretch forces in the membrane lipid bilayer, without the need for other proteins. Contributes to normal resistance to hypoosmotic shock. Forms an ion channel of 1.0 nanosiemens conductance with a slight preference for anions.</text>
</comment>
<dbReference type="Proteomes" id="UP000663923">
    <property type="component" value="Chromosome"/>
</dbReference>
<feature type="region of interest" description="Disordered" evidence="7">
    <location>
        <begin position="410"/>
        <end position="470"/>
    </location>
</feature>
<comment type="subcellular location">
    <subcellularLocation>
        <location evidence="6">Cell inner membrane</location>
        <topology evidence="6">Multi-pass membrane protein</topology>
    </subcellularLocation>
    <subcellularLocation>
        <location evidence="1">Cell membrane</location>
        <topology evidence="1">Multi-pass membrane protein</topology>
    </subcellularLocation>
</comment>
<keyword evidence="2" id="KW-1003">Cell membrane</keyword>
<dbReference type="PROSITE" id="PS50914">
    <property type="entry name" value="BON"/>
    <property type="match status" value="1"/>
</dbReference>
<feature type="transmembrane region" description="Helical" evidence="6">
    <location>
        <begin position="185"/>
        <end position="209"/>
    </location>
</feature>
<reference evidence="9 10" key="1">
    <citation type="submission" date="2021-03" db="EMBL/GenBank/DDBJ databases">
        <title>Complete genome of Parasphingorhabdus_sp.JHSY0214.</title>
        <authorList>
            <person name="Yoo J.H."/>
            <person name="Bae J.W."/>
        </authorList>
    </citation>
    <scope>NUCLEOTIDE SEQUENCE [LARGE SCALE GENOMIC DNA]</scope>
    <source>
        <strain evidence="9 10">JHSY0214</strain>
    </source>
</reference>
<evidence type="ECO:0000256" key="1">
    <source>
        <dbReference type="ARBA" id="ARBA00004651"/>
    </source>
</evidence>
<keyword evidence="3 6" id="KW-0812">Transmembrane</keyword>
<dbReference type="InterPro" id="IPR045275">
    <property type="entry name" value="MscS_archaea/bacteria_type"/>
</dbReference>
<dbReference type="Gene3D" id="3.30.70.100">
    <property type="match status" value="1"/>
</dbReference>
<dbReference type="InterPro" id="IPR011066">
    <property type="entry name" value="MscS_channel_C_sf"/>
</dbReference>
<organism evidence="9 10">
    <name type="scientific">Parasphingorhabdus cellanae</name>
    <dbReference type="NCBI Taxonomy" id="2806553"/>
    <lineage>
        <taxon>Bacteria</taxon>
        <taxon>Pseudomonadati</taxon>
        <taxon>Pseudomonadota</taxon>
        <taxon>Alphaproteobacteria</taxon>
        <taxon>Sphingomonadales</taxon>
        <taxon>Sphingomonadaceae</taxon>
        <taxon>Parasphingorhabdus</taxon>
    </lineage>
</organism>
<dbReference type="InterPro" id="IPR023408">
    <property type="entry name" value="MscS_beta-dom_sf"/>
</dbReference>
<dbReference type="InterPro" id="IPR006685">
    <property type="entry name" value="MscS_channel_2nd"/>
</dbReference>
<evidence type="ECO:0000256" key="4">
    <source>
        <dbReference type="ARBA" id="ARBA00022989"/>
    </source>
</evidence>
<keyword evidence="6" id="KW-0813">Transport</keyword>
<keyword evidence="6" id="KW-0407">Ion channel</keyword>
<proteinExistence type="inferred from homology"/>
<evidence type="ECO:0000256" key="3">
    <source>
        <dbReference type="ARBA" id="ARBA00022692"/>
    </source>
</evidence>
<keyword evidence="6" id="KW-0406">Ion transport</keyword>
<evidence type="ECO:0000313" key="10">
    <source>
        <dbReference type="Proteomes" id="UP000663923"/>
    </source>
</evidence>
<gene>
    <name evidence="9" type="ORF">J4G78_07600</name>
</gene>